<accession>A0A1Z4KQS1</accession>
<evidence type="ECO:0000259" key="1">
    <source>
        <dbReference type="Pfam" id="PF02602"/>
    </source>
</evidence>
<evidence type="ECO:0000313" key="3">
    <source>
        <dbReference type="Proteomes" id="UP000217507"/>
    </source>
</evidence>
<dbReference type="Proteomes" id="UP000217507">
    <property type="component" value="Chromosome"/>
</dbReference>
<organism evidence="2 3">
    <name type="scientific">Trichormus variabilis NIES-23</name>
    <dbReference type="NCBI Taxonomy" id="1973479"/>
    <lineage>
        <taxon>Bacteria</taxon>
        <taxon>Bacillati</taxon>
        <taxon>Cyanobacteriota</taxon>
        <taxon>Cyanophyceae</taxon>
        <taxon>Nostocales</taxon>
        <taxon>Nostocaceae</taxon>
        <taxon>Trichormus</taxon>
    </lineage>
</organism>
<protein>
    <submittedName>
        <fullName evidence="2">Uroporphyrinogen-III synthase</fullName>
    </submittedName>
</protein>
<dbReference type="PANTHER" id="PTHR38020">
    <property type="entry name" value="UROPORPHYRINOGEN-III SYNTHASE"/>
    <property type="match status" value="1"/>
</dbReference>
<dbReference type="AlphaFoldDB" id="A0A1Z4KQS1"/>
<name>A0A1Z4KQS1_ANAVA</name>
<dbReference type="CDD" id="cd06578">
    <property type="entry name" value="HemD"/>
    <property type="match status" value="1"/>
</dbReference>
<dbReference type="GO" id="GO:0004852">
    <property type="term" value="F:uroporphyrinogen-III synthase activity"/>
    <property type="evidence" value="ECO:0007669"/>
    <property type="project" value="InterPro"/>
</dbReference>
<dbReference type="GO" id="GO:0033014">
    <property type="term" value="P:tetrapyrrole biosynthetic process"/>
    <property type="evidence" value="ECO:0007669"/>
    <property type="project" value="InterPro"/>
</dbReference>
<reference evidence="2 3" key="1">
    <citation type="submission" date="2017-06" db="EMBL/GenBank/DDBJ databases">
        <title>Genome sequencing of cyanobaciteial culture collection at National Institute for Environmental Studies (NIES).</title>
        <authorList>
            <person name="Hirose Y."/>
            <person name="Shimura Y."/>
            <person name="Fujisawa T."/>
            <person name="Nakamura Y."/>
            <person name="Kawachi M."/>
        </authorList>
    </citation>
    <scope>NUCLEOTIDE SEQUENCE [LARGE SCALE GENOMIC DNA]</scope>
    <source>
        <strain evidence="2 3">NIES-23</strain>
    </source>
</reference>
<dbReference type="Gene3D" id="3.40.50.10090">
    <property type="match status" value="2"/>
</dbReference>
<dbReference type="EMBL" id="AP018216">
    <property type="protein sequence ID" value="BAY71258.1"/>
    <property type="molecule type" value="Genomic_DNA"/>
</dbReference>
<gene>
    <name evidence="2" type="primary">hemD</name>
    <name evidence="2" type="ORF">NIES23_40750</name>
</gene>
<dbReference type="InterPro" id="IPR036108">
    <property type="entry name" value="4pyrrol_syn_uPrphyn_synt_sf"/>
</dbReference>
<sequence>MSNLLTASHQLPLYGKRILVTAPRNYASRLSAQIICKGGLPILMPTIETCYLSNFSKLDAVISSINEFDWIAFTSRNGIIAFFERLHNLDISITKLQNCQLCALGKDIDILLSLFGKVDLIPDESSPAGIVAEFSQICGIREQKILVPVPEVIGIPEPNIVPNFIKDLEELGMQVIRVPAYITQSLDKDIYSVEINLIQQGLIDIIAFSSTAEIESFLAMFNSKSEFQHCVVACFGPYTAANAEQLGLNVSIVSTDFSSFEGFVEAIVKFYIDSPK</sequence>
<evidence type="ECO:0000313" key="2">
    <source>
        <dbReference type="EMBL" id="BAY71258.1"/>
    </source>
</evidence>
<dbReference type="SUPFAM" id="SSF69618">
    <property type="entry name" value="HemD-like"/>
    <property type="match status" value="1"/>
</dbReference>
<dbReference type="PANTHER" id="PTHR38020:SF1">
    <property type="entry name" value="UROPORPHYRINOGEN-III SYNTHASE"/>
    <property type="match status" value="1"/>
</dbReference>
<dbReference type="InterPro" id="IPR003754">
    <property type="entry name" value="4pyrrol_synth_uPrphyn_synth"/>
</dbReference>
<dbReference type="Pfam" id="PF02602">
    <property type="entry name" value="HEM4"/>
    <property type="match status" value="1"/>
</dbReference>
<feature type="domain" description="Tetrapyrrole biosynthesis uroporphyrinogen III synthase" evidence="1">
    <location>
        <begin position="29"/>
        <end position="257"/>
    </location>
</feature>
<proteinExistence type="predicted"/>